<dbReference type="EMBL" id="PVNS01000014">
    <property type="protein sequence ID" value="PRO64576.1"/>
    <property type="molecule type" value="Genomic_DNA"/>
</dbReference>
<name>A0A2P6ME84_ALKUR</name>
<evidence type="ECO:0000256" key="2">
    <source>
        <dbReference type="ARBA" id="ARBA00022694"/>
    </source>
</evidence>
<evidence type="ECO:0000256" key="1">
    <source>
        <dbReference type="ARBA" id="ARBA00009375"/>
    </source>
</evidence>
<keyword evidence="2 4" id="KW-0819">tRNA processing</keyword>
<evidence type="ECO:0000256" key="4">
    <source>
        <dbReference type="HAMAP-Rule" id="MF_00171"/>
    </source>
</evidence>
<feature type="binding site" evidence="4 6">
    <location>
        <position position="110"/>
    </location>
    <ligand>
        <name>substrate</name>
    </ligand>
</feature>
<evidence type="ECO:0000259" key="8">
    <source>
        <dbReference type="Pfam" id="PF01416"/>
    </source>
</evidence>
<dbReference type="InterPro" id="IPR020103">
    <property type="entry name" value="PsdUridine_synth_cat_dom_sf"/>
</dbReference>
<dbReference type="SUPFAM" id="SSF55120">
    <property type="entry name" value="Pseudouridine synthase"/>
    <property type="match status" value="1"/>
</dbReference>
<dbReference type="InterPro" id="IPR001406">
    <property type="entry name" value="PsdUridine_synth_TruA"/>
</dbReference>
<dbReference type="PIRSF" id="PIRSF001430">
    <property type="entry name" value="tRNA_psdUrid_synth"/>
    <property type="match status" value="1"/>
</dbReference>
<accession>A0A2P6ME84</accession>
<dbReference type="GO" id="GO:0160147">
    <property type="term" value="F:tRNA pseudouridine(38-40) synthase activity"/>
    <property type="evidence" value="ECO:0007669"/>
    <property type="project" value="UniProtKB-EC"/>
</dbReference>
<dbReference type="GO" id="GO:0003723">
    <property type="term" value="F:RNA binding"/>
    <property type="evidence" value="ECO:0007669"/>
    <property type="project" value="InterPro"/>
</dbReference>
<evidence type="ECO:0000313" key="9">
    <source>
        <dbReference type="EMBL" id="PRO64576.1"/>
    </source>
</evidence>
<dbReference type="Gene3D" id="3.30.70.660">
    <property type="entry name" value="Pseudouridine synthase I, catalytic domain, C-terminal subdomain"/>
    <property type="match status" value="1"/>
</dbReference>
<comment type="subunit">
    <text evidence="4">Homodimer.</text>
</comment>
<comment type="caution">
    <text evidence="9">The sequence shown here is derived from an EMBL/GenBank/DDBJ whole genome shotgun (WGS) entry which is preliminary data.</text>
</comment>
<feature type="domain" description="Pseudouridine synthase I TruA alpha/beta" evidence="8">
    <location>
        <begin position="9"/>
        <end position="104"/>
    </location>
</feature>
<dbReference type="PANTHER" id="PTHR11142:SF0">
    <property type="entry name" value="TRNA PSEUDOURIDINE SYNTHASE-LIKE 1"/>
    <property type="match status" value="1"/>
</dbReference>
<keyword evidence="10" id="KW-1185">Reference proteome</keyword>
<dbReference type="CDD" id="cd02570">
    <property type="entry name" value="PseudoU_synth_EcTruA"/>
    <property type="match status" value="1"/>
</dbReference>
<dbReference type="HAMAP" id="MF_00171">
    <property type="entry name" value="TruA"/>
    <property type="match status" value="1"/>
</dbReference>
<feature type="active site" description="Nucleophile" evidence="4 5">
    <location>
        <position position="53"/>
    </location>
</feature>
<dbReference type="Gene3D" id="3.30.70.580">
    <property type="entry name" value="Pseudouridine synthase I, catalytic domain, N-terminal subdomain"/>
    <property type="match status" value="1"/>
</dbReference>
<comment type="function">
    <text evidence="4">Formation of pseudouridine at positions 38, 39 and 40 in the anticodon stem and loop of transfer RNAs.</text>
</comment>
<dbReference type="OrthoDB" id="9811823at2"/>
<dbReference type="AlphaFoldDB" id="A0A2P6ME84"/>
<reference evidence="9 10" key="1">
    <citation type="submission" date="2018-03" db="EMBL/GenBank/DDBJ databases">
        <title>Bacillus urumqiensis sp. nov., a moderately haloalkaliphilic bacterium isolated from a salt lake.</title>
        <authorList>
            <person name="Zhao B."/>
            <person name="Liao Z."/>
        </authorList>
    </citation>
    <scope>NUCLEOTIDE SEQUENCE [LARGE SCALE GENOMIC DNA]</scope>
    <source>
        <strain evidence="9 10">BZ-SZ-XJ18</strain>
    </source>
</reference>
<dbReference type="Pfam" id="PF01416">
    <property type="entry name" value="PseudoU_synth_1"/>
    <property type="match status" value="2"/>
</dbReference>
<dbReference type="RefSeq" id="WP_105960067.1">
    <property type="nucleotide sequence ID" value="NZ_PVNS01000014.1"/>
</dbReference>
<gene>
    <name evidence="4" type="primary">truA</name>
    <name evidence="9" type="ORF">C6I21_13855</name>
</gene>
<evidence type="ECO:0000256" key="3">
    <source>
        <dbReference type="ARBA" id="ARBA00023235"/>
    </source>
</evidence>
<evidence type="ECO:0000256" key="6">
    <source>
        <dbReference type="PIRSR" id="PIRSR001430-2"/>
    </source>
</evidence>
<proteinExistence type="inferred from homology"/>
<protein>
    <recommendedName>
        <fullName evidence="4">tRNA pseudouridine synthase A</fullName>
        <ecNumber evidence="4">5.4.99.12</ecNumber>
    </recommendedName>
    <alternativeName>
        <fullName evidence="4">tRNA pseudouridine(38-40) synthase</fullName>
    </alternativeName>
    <alternativeName>
        <fullName evidence="4">tRNA pseudouridylate synthase I</fullName>
    </alternativeName>
    <alternativeName>
        <fullName evidence="4">tRNA-uridine isomerase I</fullName>
    </alternativeName>
</protein>
<dbReference type="InterPro" id="IPR020097">
    <property type="entry name" value="PsdUridine_synth_TruA_a/b_dom"/>
</dbReference>
<dbReference type="InterPro" id="IPR020094">
    <property type="entry name" value="TruA/RsuA/RluB/E/F_N"/>
</dbReference>
<dbReference type="PANTHER" id="PTHR11142">
    <property type="entry name" value="PSEUDOURIDYLATE SYNTHASE"/>
    <property type="match status" value="1"/>
</dbReference>
<comment type="similarity">
    <text evidence="1 4 7">Belongs to the tRNA pseudouridine synthase TruA family.</text>
</comment>
<evidence type="ECO:0000256" key="5">
    <source>
        <dbReference type="PIRSR" id="PIRSR001430-1"/>
    </source>
</evidence>
<keyword evidence="3 4" id="KW-0413">Isomerase</keyword>
<evidence type="ECO:0000256" key="7">
    <source>
        <dbReference type="RuleBase" id="RU003792"/>
    </source>
</evidence>
<dbReference type="Proteomes" id="UP000243650">
    <property type="component" value="Unassembled WGS sequence"/>
</dbReference>
<evidence type="ECO:0000313" key="10">
    <source>
        <dbReference type="Proteomes" id="UP000243650"/>
    </source>
</evidence>
<dbReference type="InterPro" id="IPR020095">
    <property type="entry name" value="PsdUridine_synth_TruA_C"/>
</dbReference>
<comment type="caution">
    <text evidence="4">Lacks conserved residue(s) required for the propagation of feature annotation.</text>
</comment>
<organism evidence="9 10">
    <name type="scientific">Alkalicoccus urumqiensis</name>
    <name type="common">Bacillus urumqiensis</name>
    <dbReference type="NCBI Taxonomy" id="1548213"/>
    <lineage>
        <taxon>Bacteria</taxon>
        <taxon>Bacillati</taxon>
        <taxon>Bacillota</taxon>
        <taxon>Bacilli</taxon>
        <taxon>Bacillales</taxon>
        <taxon>Bacillaceae</taxon>
        <taxon>Alkalicoccus</taxon>
    </lineage>
</organism>
<dbReference type="FunFam" id="3.30.70.580:FF:000001">
    <property type="entry name" value="tRNA pseudouridine synthase A"/>
    <property type="match status" value="1"/>
</dbReference>
<dbReference type="NCBIfam" id="TIGR00071">
    <property type="entry name" value="hisT_truA"/>
    <property type="match status" value="1"/>
</dbReference>
<dbReference type="EC" id="5.4.99.12" evidence="4"/>
<dbReference type="GO" id="GO:0031119">
    <property type="term" value="P:tRNA pseudouridine synthesis"/>
    <property type="evidence" value="ECO:0007669"/>
    <property type="project" value="UniProtKB-UniRule"/>
</dbReference>
<feature type="domain" description="Pseudouridine synthase I TruA alpha/beta" evidence="8">
    <location>
        <begin position="143"/>
        <end position="244"/>
    </location>
</feature>
<sequence>MNRMLIHLAYDGSGFQGYQKQPNARSVQGEVERALAKMHKAASWPSVSSGRTDAGVHGLCQPVHFDTPLSIPEERWPRALNSLLPDDIHVQSAEPFDGRHARYDAEAKEYVYRMLIAEERDIFRRHYVHQLRQKPDITAMRRAAAHWLGTHDFSALSSPRTDVVDKVRTMYAIDLEENGPEWTIRFIGSGFLYQMVRVMTGTLLEVGYGSRRADSMPALLEGRDRRTAGKTAPAEGLYLSRVFYSPEALERHMRGLSPEA</sequence>
<comment type="catalytic activity">
    <reaction evidence="4 7">
        <text>uridine(38/39/40) in tRNA = pseudouridine(38/39/40) in tRNA</text>
        <dbReference type="Rhea" id="RHEA:22376"/>
        <dbReference type="Rhea" id="RHEA-COMP:10085"/>
        <dbReference type="Rhea" id="RHEA-COMP:10087"/>
        <dbReference type="ChEBI" id="CHEBI:65314"/>
        <dbReference type="ChEBI" id="CHEBI:65315"/>
        <dbReference type="EC" id="5.4.99.12"/>
    </reaction>
</comment>